<dbReference type="PROSITE" id="PS51686">
    <property type="entry name" value="SAM_MT_RSMB_NOP"/>
    <property type="match status" value="1"/>
</dbReference>
<feature type="domain" description="SAM-dependent MTase RsmB/NOP-type" evidence="6">
    <location>
        <begin position="131"/>
        <end position="382"/>
    </location>
</feature>
<keyword evidence="8" id="KW-1185">Reference proteome</keyword>
<dbReference type="OrthoDB" id="9810297at2"/>
<dbReference type="PRINTS" id="PR02008">
    <property type="entry name" value="RCMTFAMILY"/>
</dbReference>
<feature type="active site" description="Nucleophile" evidence="5">
    <location>
        <position position="336"/>
    </location>
</feature>
<dbReference type="Pfam" id="PF22458">
    <property type="entry name" value="RsmF-B_ferredox"/>
    <property type="match status" value="1"/>
</dbReference>
<dbReference type="InterPro" id="IPR049560">
    <property type="entry name" value="MeTrfase_RsmB-F_NOP2_cat"/>
</dbReference>
<comment type="caution">
    <text evidence="5">Lacks conserved residue(s) required for the propagation of feature annotation.</text>
</comment>
<name>A0A2C9CT48_9RHOB</name>
<protein>
    <submittedName>
        <fullName evidence="7">16S rRNA (Cytosine967-C5)-methyltransferase</fullName>
    </submittedName>
</protein>
<evidence type="ECO:0000256" key="1">
    <source>
        <dbReference type="ARBA" id="ARBA00022603"/>
    </source>
</evidence>
<dbReference type="PANTHER" id="PTHR22807:SF53">
    <property type="entry name" value="RIBOSOMAL RNA SMALL SUBUNIT METHYLTRANSFERASE B-RELATED"/>
    <property type="match status" value="1"/>
</dbReference>
<dbReference type="PANTHER" id="PTHR22807">
    <property type="entry name" value="NOP2 YEAST -RELATED NOL1/NOP2/FMU SUN DOMAIN-CONTAINING"/>
    <property type="match status" value="1"/>
</dbReference>
<sequence>MVPAARYAAAIEVLDRITAGARAPIALRDWGRSNRFAGSGDRRAIGDIVHDVLRHWWSSAQAGGAETGRGRVLGLLRLTDVDPETVFTGVGHAPAVLDEAERDFPVADASDVPDFVEPMLRARFSEDFSNLIDAMRSRAPLDLRANLLKADRDQARAALAADGIDVEDVALSTTALRAPTGDRRIVRSAAYLDGLVELQDASSQAVVDFAQPKRGERILDYCTGAGGKALPLAARAAGPVDVHDIAPARMRDLPERAARAGVTLRALSTDALAGKHWDLVFADAPCSGSGSWRRDPEGKIRLTPQSLADVQSAQTDVLDACAPLVAPGGRLIYATCSLLPAENEEAVAAFLLRTSGWKLLRNVSLTPLDGGDGFFAAWLEHA</sequence>
<evidence type="ECO:0000313" key="8">
    <source>
        <dbReference type="Proteomes" id="UP000220034"/>
    </source>
</evidence>
<feature type="binding site" evidence="5">
    <location>
        <position position="283"/>
    </location>
    <ligand>
        <name>S-adenosyl-L-methionine</name>
        <dbReference type="ChEBI" id="CHEBI:59789"/>
    </ligand>
</feature>
<dbReference type="InterPro" id="IPR029063">
    <property type="entry name" value="SAM-dependent_MTases_sf"/>
</dbReference>
<proteinExistence type="inferred from homology"/>
<dbReference type="SUPFAM" id="SSF53335">
    <property type="entry name" value="S-adenosyl-L-methionine-dependent methyltransferases"/>
    <property type="match status" value="1"/>
</dbReference>
<organism evidence="7 8">
    <name type="scientific">Pontivivens marinum</name>
    <dbReference type="NCBI Taxonomy" id="1690039"/>
    <lineage>
        <taxon>Bacteria</taxon>
        <taxon>Pseudomonadati</taxon>
        <taxon>Pseudomonadota</taxon>
        <taxon>Alphaproteobacteria</taxon>
        <taxon>Rhodobacterales</taxon>
        <taxon>Paracoccaceae</taxon>
        <taxon>Pontivivens</taxon>
    </lineage>
</organism>
<dbReference type="Proteomes" id="UP000220034">
    <property type="component" value="Unassembled WGS sequence"/>
</dbReference>
<dbReference type="GO" id="GO:0003723">
    <property type="term" value="F:RNA binding"/>
    <property type="evidence" value="ECO:0007669"/>
    <property type="project" value="UniProtKB-UniRule"/>
</dbReference>
<evidence type="ECO:0000256" key="2">
    <source>
        <dbReference type="ARBA" id="ARBA00022679"/>
    </source>
</evidence>
<evidence type="ECO:0000256" key="3">
    <source>
        <dbReference type="ARBA" id="ARBA00022691"/>
    </source>
</evidence>
<dbReference type="GO" id="GO:0001510">
    <property type="term" value="P:RNA methylation"/>
    <property type="evidence" value="ECO:0007669"/>
    <property type="project" value="InterPro"/>
</dbReference>
<dbReference type="Gene3D" id="3.40.50.150">
    <property type="entry name" value="Vaccinia Virus protein VP39"/>
    <property type="match status" value="1"/>
</dbReference>
<dbReference type="Gene3D" id="3.30.70.1170">
    <property type="entry name" value="Sun protein, domain 3"/>
    <property type="match status" value="1"/>
</dbReference>
<dbReference type="InterPro" id="IPR054728">
    <property type="entry name" value="RsmB-like_ferredoxin"/>
</dbReference>
<dbReference type="InterPro" id="IPR023267">
    <property type="entry name" value="RCMT"/>
</dbReference>
<evidence type="ECO:0000256" key="5">
    <source>
        <dbReference type="PROSITE-ProRule" id="PRU01023"/>
    </source>
</evidence>
<dbReference type="AlphaFoldDB" id="A0A2C9CT48"/>
<evidence type="ECO:0000313" key="7">
    <source>
        <dbReference type="EMBL" id="SOH93549.1"/>
    </source>
</evidence>
<accession>A0A2C9CT48</accession>
<comment type="similarity">
    <text evidence="5">Belongs to the class I-like SAM-binding methyltransferase superfamily. RsmB/NOP family.</text>
</comment>
<dbReference type="GO" id="GO:0008173">
    <property type="term" value="F:RNA methyltransferase activity"/>
    <property type="evidence" value="ECO:0007669"/>
    <property type="project" value="InterPro"/>
</dbReference>
<keyword evidence="2 5" id="KW-0808">Transferase</keyword>
<evidence type="ECO:0000259" key="6">
    <source>
        <dbReference type="PROSITE" id="PS51686"/>
    </source>
</evidence>
<dbReference type="EMBL" id="OCTN01000002">
    <property type="protein sequence ID" value="SOH93549.1"/>
    <property type="molecule type" value="Genomic_DNA"/>
</dbReference>
<gene>
    <name evidence="7" type="ORF">SAMN06273572_102226</name>
</gene>
<keyword evidence="1 5" id="KW-0489">Methyltransferase</keyword>
<keyword evidence="4 5" id="KW-0694">RNA-binding</keyword>
<feature type="binding site" evidence="5">
    <location>
        <position position="244"/>
    </location>
    <ligand>
        <name>S-adenosyl-L-methionine</name>
        <dbReference type="ChEBI" id="CHEBI:59789"/>
    </ligand>
</feature>
<dbReference type="CDD" id="cd02440">
    <property type="entry name" value="AdoMet_MTases"/>
    <property type="match status" value="1"/>
</dbReference>
<evidence type="ECO:0000256" key="4">
    <source>
        <dbReference type="ARBA" id="ARBA00022884"/>
    </source>
</evidence>
<reference evidence="8" key="1">
    <citation type="submission" date="2017-09" db="EMBL/GenBank/DDBJ databases">
        <authorList>
            <person name="Varghese N."/>
            <person name="Submissions S."/>
        </authorList>
    </citation>
    <scope>NUCLEOTIDE SEQUENCE [LARGE SCALE GENOMIC DNA]</scope>
    <source>
        <strain evidence="8">C7</strain>
    </source>
</reference>
<dbReference type="Pfam" id="PF01189">
    <property type="entry name" value="Methyltr_RsmB-F"/>
    <property type="match status" value="1"/>
</dbReference>
<dbReference type="RefSeq" id="WP_097929126.1">
    <property type="nucleotide sequence ID" value="NZ_OCTN01000002.1"/>
</dbReference>
<dbReference type="InterPro" id="IPR001678">
    <property type="entry name" value="MeTrfase_RsmB-F_NOP2_dom"/>
</dbReference>
<keyword evidence="3 5" id="KW-0949">S-adenosyl-L-methionine</keyword>